<evidence type="ECO:0000313" key="1">
    <source>
        <dbReference type="EMBL" id="GGX59105.1"/>
    </source>
</evidence>
<protein>
    <submittedName>
        <fullName evidence="1">Uncharacterized protein</fullName>
    </submittedName>
</protein>
<dbReference type="RefSeq" id="WP_190189085.1">
    <property type="nucleotide sequence ID" value="NZ_BMVU01000003.1"/>
</dbReference>
<dbReference type="AlphaFoldDB" id="A0A918KCY3"/>
<accession>A0A918KCY3</accession>
<organism evidence="1 2">
    <name type="scientific">Streptomyces minutiscleroticus</name>
    <dbReference type="NCBI Taxonomy" id="68238"/>
    <lineage>
        <taxon>Bacteria</taxon>
        <taxon>Bacillati</taxon>
        <taxon>Actinomycetota</taxon>
        <taxon>Actinomycetes</taxon>
        <taxon>Kitasatosporales</taxon>
        <taxon>Streptomycetaceae</taxon>
        <taxon>Streptomyces</taxon>
    </lineage>
</organism>
<dbReference type="Proteomes" id="UP000619244">
    <property type="component" value="Unassembled WGS sequence"/>
</dbReference>
<gene>
    <name evidence="1" type="ORF">GCM10010358_11710</name>
</gene>
<dbReference type="EMBL" id="BMVU01000003">
    <property type="protein sequence ID" value="GGX59105.1"/>
    <property type="molecule type" value="Genomic_DNA"/>
</dbReference>
<keyword evidence="2" id="KW-1185">Reference proteome</keyword>
<evidence type="ECO:0000313" key="2">
    <source>
        <dbReference type="Proteomes" id="UP000619244"/>
    </source>
</evidence>
<sequence length="62" mass="6449">MTLTISLALLTGIIVFVLFRTGHLRFWPALAAALFGFALATTGIAPAINGGVNNVSGWLSGF</sequence>
<reference evidence="1" key="2">
    <citation type="submission" date="2020-09" db="EMBL/GenBank/DDBJ databases">
        <authorList>
            <person name="Sun Q."/>
            <person name="Ohkuma M."/>
        </authorList>
    </citation>
    <scope>NUCLEOTIDE SEQUENCE</scope>
    <source>
        <strain evidence="1">JCM 4790</strain>
    </source>
</reference>
<name>A0A918KCY3_9ACTN</name>
<comment type="caution">
    <text evidence="1">The sequence shown here is derived from an EMBL/GenBank/DDBJ whole genome shotgun (WGS) entry which is preliminary data.</text>
</comment>
<proteinExistence type="predicted"/>
<reference evidence="1" key="1">
    <citation type="journal article" date="2014" name="Int. J. Syst. Evol. Microbiol.">
        <title>Complete genome sequence of Corynebacterium casei LMG S-19264T (=DSM 44701T), isolated from a smear-ripened cheese.</title>
        <authorList>
            <consortium name="US DOE Joint Genome Institute (JGI-PGF)"/>
            <person name="Walter F."/>
            <person name="Albersmeier A."/>
            <person name="Kalinowski J."/>
            <person name="Ruckert C."/>
        </authorList>
    </citation>
    <scope>NUCLEOTIDE SEQUENCE</scope>
    <source>
        <strain evidence="1">JCM 4790</strain>
    </source>
</reference>